<evidence type="ECO:0000256" key="4">
    <source>
        <dbReference type="ARBA" id="ARBA00022827"/>
    </source>
</evidence>
<protein>
    <submittedName>
        <fullName evidence="7">GMC family oxidoreductase</fullName>
    </submittedName>
</protein>
<keyword evidence="3 5" id="KW-0285">Flavoprotein</keyword>
<dbReference type="SUPFAM" id="SSF51905">
    <property type="entry name" value="FAD/NAD(P)-binding domain"/>
    <property type="match status" value="1"/>
</dbReference>
<comment type="similarity">
    <text evidence="2 5">Belongs to the GMC oxidoreductase family.</text>
</comment>
<organism evidence="7 8">
    <name type="scientific">Spartinivicinus poritis</name>
    <dbReference type="NCBI Taxonomy" id="2994640"/>
    <lineage>
        <taxon>Bacteria</taxon>
        <taxon>Pseudomonadati</taxon>
        <taxon>Pseudomonadota</taxon>
        <taxon>Gammaproteobacteria</taxon>
        <taxon>Oceanospirillales</taxon>
        <taxon>Zooshikellaceae</taxon>
        <taxon>Spartinivicinus</taxon>
    </lineage>
</organism>
<evidence type="ECO:0000313" key="7">
    <source>
        <dbReference type="EMBL" id="MDE1462576.1"/>
    </source>
</evidence>
<dbReference type="InterPro" id="IPR012132">
    <property type="entry name" value="GMC_OxRdtase"/>
</dbReference>
<evidence type="ECO:0000313" key="8">
    <source>
        <dbReference type="Proteomes" id="UP001528823"/>
    </source>
</evidence>
<dbReference type="Pfam" id="PF00732">
    <property type="entry name" value="GMC_oxred_N"/>
    <property type="match status" value="1"/>
</dbReference>
<evidence type="ECO:0000256" key="1">
    <source>
        <dbReference type="ARBA" id="ARBA00001974"/>
    </source>
</evidence>
<dbReference type="Gene3D" id="3.50.50.60">
    <property type="entry name" value="FAD/NAD(P)-binding domain"/>
    <property type="match status" value="1"/>
</dbReference>
<evidence type="ECO:0000256" key="5">
    <source>
        <dbReference type="RuleBase" id="RU003968"/>
    </source>
</evidence>
<dbReference type="InterPro" id="IPR000172">
    <property type="entry name" value="GMC_OxRdtase_N"/>
</dbReference>
<dbReference type="InterPro" id="IPR036188">
    <property type="entry name" value="FAD/NAD-bd_sf"/>
</dbReference>
<accession>A0ABT5U862</accession>
<reference evidence="7 8" key="1">
    <citation type="submission" date="2022-11" db="EMBL/GenBank/DDBJ databases">
        <title>Spartinivicinus poritis sp. nov., isolated from scleractinian coral Porites lutea.</title>
        <authorList>
            <person name="Zhang G."/>
            <person name="Cai L."/>
            <person name="Wei Q."/>
        </authorList>
    </citation>
    <scope>NUCLEOTIDE SEQUENCE [LARGE SCALE GENOMIC DNA]</scope>
    <source>
        <strain evidence="7 8">A2-2</strain>
    </source>
</reference>
<comment type="cofactor">
    <cofactor evidence="1">
        <name>FAD</name>
        <dbReference type="ChEBI" id="CHEBI:57692"/>
    </cofactor>
</comment>
<dbReference type="EMBL" id="JAPMOU010000012">
    <property type="protein sequence ID" value="MDE1462576.1"/>
    <property type="molecule type" value="Genomic_DNA"/>
</dbReference>
<dbReference type="Proteomes" id="UP001528823">
    <property type="component" value="Unassembled WGS sequence"/>
</dbReference>
<proteinExistence type="inferred from homology"/>
<feature type="domain" description="Glucose-methanol-choline oxidoreductase N-terminal" evidence="6">
    <location>
        <begin position="78"/>
        <end position="101"/>
    </location>
</feature>
<evidence type="ECO:0000256" key="3">
    <source>
        <dbReference type="ARBA" id="ARBA00022630"/>
    </source>
</evidence>
<dbReference type="RefSeq" id="WP_274688933.1">
    <property type="nucleotide sequence ID" value="NZ_JAPMOU010000012.1"/>
</dbReference>
<keyword evidence="8" id="KW-1185">Reference proteome</keyword>
<gene>
    <name evidence="7" type="ORF">ORQ98_11405</name>
</gene>
<sequence>MYDYIVVGGGSAGSALAGRLSEINDARVLLLEAGPVDSNPYIHIPVGFLKMKGGPLTWGYKTAPQSHLNNREIPFAQARVLGGGGSINAEIFTRGCPQDYDRWANEEGCVGWSFADVLPYYVVV</sequence>
<dbReference type="PANTHER" id="PTHR11552:SF147">
    <property type="entry name" value="CHOLINE DEHYDROGENASE, MITOCHONDRIAL"/>
    <property type="match status" value="1"/>
</dbReference>
<dbReference type="PROSITE" id="PS00623">
    <property type="entry name" value="GMC_OXRED_1"/>
    <property type="match status" value="1"/>
</dbReference>
<evidence type="ECO:0000259" key="6">
    <source>
        <dbReference type="PROSITE" id="PS00623"/>
    </source>
</evidence>
<comment type="caution">
    <text evidence="7">The sequence shown here is derived from an EMBL/GenBank/DDBJ whole genome shotgun (WGS) entry which is preliminary data.</text>
</comment>
<name>A0ABT5U862_9GAMM</name>
<evidence type="ECO:0000256" key="2">
    <source>
        <dbReference type="ARBA" id="ARBA00010790"/>
    </source>
</evidence>
<keyword evidence="4 5" id="KW-0274">FAD</keyword>
<dbReference type="PANTHER" id="PTHR11552">
    <property type="entry name" value="GLUCOSE-METHANOL-CHOLINE GMC OXIDOREDUCTASE"/>
    <property type="match status" value="1"/>
</dbReference>